<organism evidence="2">
    <name type="scientific">Gibberella zeae</name>
    <name type="common">Wheat head blight fungus</name>
    <name type="synonym">Fusarium graminearum</name>
    <dbReference type="NCBI Taxonomy" id="5518"/>
    <lineage>
        <taxon>Eukaryota</taxon>
        <taxon>Fungi</taxon>
        <taxon>Dikarya</taxon>
        <taxon>Ascomycota</taxon>
        <taxon>Pezizomycotina</taxon>
        <taxon>Sordariomycetes</taxon>
        <taxon>Hypocreomycetidae</taxon>
        <taxon>Hypocreales</taxon>
        <taxon>Nectriaceae</taxon>
        <taxon>Fusarium</taxon>
    </lineage>
</organism>
<reference evidence="1" key="2">
    <citation type="submission" date="2021-03" db="EMBL/GenBank/DDBJ databases">
        <authorList>
            <person name="Alouane T."/>
            <person name="Langin T."/>
            <person name="Bonhomme L."/>
        </authorList>
    </citation>
    <scope>NUCLEOTIDE SEQUENCE</scope>
    <source>
        <strain evidence="1">MDC_Fg202</strain>
    </source>
</reference>
<dbReference type="AlphaFoldDB" id="A0A679NK75"/>
<dbReference type="EMBL" id="CAJPIJ010000136">
    <property type="protein sequence ID" value="CAG1986089.1"/>
    <property type="molecule type" value="Genomic_DNA"/>
</dbReference>
<dbReference type="EMBL" id="CAAKMV010000152">
    <property type="protein sequence ID" value="VIO61502.1"/>
    <property type="molecule type" value="Genomic_DNA"/>
</dbReference>
<gene>
    <name evidence="2" type="ORF">FUG_LOCUS431634</name>
    <name evidence="1" type="ORF">MDCFG202_LOCUS278189</name>
</gene>
<accession>A0A679NK75</accession>
<evidence type="ECO:0000313" key="2">
    <source>
        <dbReference type="EMBL" id="VIO61502.1"/>
    </source>
</evidence>
<sequence length="129" mass="14172">MSHDGLSRMWGAVIGLGWEGSGGEHKHPGKSTHEKTPLSLLALSNIDKDESDQNRNALIYRQSINYALPNNSCPANSTRYLPCPLLACVMKTHDAFNTVHAVDVETKKKYNKTNVVFYASRGRSSLAVA</sequence>
<evidence type="ECO:0000313" key="1">
    <source>
        <dbReference type="EMBL" id="CAG1986089.1"/>
    </source>
</evidence>
<proteinExistence type="predicted"/>
<dbReference type="Proteomes" id="UP000746612">
    <property type="component" value="Unassembled WGS sequence"/>
</dbReference>
<reference evidence="2" key="1">
    <citation type="submission" date="2019-04" db="EMBL/GenBank/DDBJ databases">
        <authorList>
            <person name="Melise S."/>
            <person name="Noan J."/>
            <person name="Okalmin O."/>
        </authorList>
    </citation>
    <scope>NUCLEOTIDE SEQUENCE</scope>
    <source>
        <strain evidence="2">FN9</strain>
    </source>
</reference>
<protein>
    <submittedName>
        <fullName evidence="2">Uncharacterized protein</fullName>
    </submittedName>
</protein>
<name>A0A679NK75_GIBZA</name>